<feature type="compositionally biased region" description="Polar residues" evidence="17">
    <location>
        <begin position="779"/>
        <end position="793"/>
    </location>
</feature>
<evidence type="ECO:0000256" key="5">
    <source>
        <dbReference type="ARBA" id="ARBA00022692"/>
    </source>
</evidence>
<feature type="transmembrane region" description="Helical" evidence="18">
    <location>
        <begin position="295"/>
        <end position="313"/>
    </location>
</feature>
<feature type="transmembrane region" description="Helical" evidence="18">
    <location>
        <begin position="269"/>
        <end position="288"/>
    </location>
</feature>
<dbReference type="InterPro" id="IPR027359">
    <property type="entry name" value="Volt_channel_dom_sf"/>
</dbReference>
<dbReference type="PANTHER" id="PTHR10027">
    <property type="entry name" value="CALCIUM-ACTIVATED POTASSIUM CHANNEL ALPHA CHAIN"/>
    <property type="match status" value="1"/>
</dbReference>
<evidence type="ECO:0000256" key="6">
    <source>
        <dbReference type="ARBA" id="ARBA00022826"/>
    </source>
</evidence>
<dbReference type="InterPro" id="IPR005821">
    <property type="entry name" value="Ion_trans_dom"/>
</dbReference>
<evidence type="ECO:0000256" key="17">
    <source>
        <dbReference type="SAM" id="MobiDB-lite"/>
    </source>
</evidence>
<dbReference type="Gene3D" id="1.10.287.70">
    <property type="match status" value="1"/>
</dbReference>
<evidence type="ECO:0000256" key="10">
    <source>
        <dbReference type="ARBA" id="ARBA00022989"/>
    </source>
</evidence>
<evidence type="ECO:0000313" key="21">
    <source>
        <dbReference type="RefSeq" id="XP_034113947.2"/>
    </source>
</evidence>
<evidence type="ECO:0000256" key="13">
    <source>
        <dbReference type="ARBA" id="ARBA00023303"/>
    </source>
</evidence>
<dbReference type="Gene3D" id="1.20.120.350">
    <property type="entry name" value="Voltage-gated potassium channels. Chain C"/>
    <property type="match status" value="1"/>
</dbReference>
<evidence type="ECO:0000256" key="2">
    <source>
        <dbReference type="ARBA" id="ARBA00022448"/>
    </source>
</evidence>
<dbReference type="GO" id="GO:0050804">
    <property type="term" value="P:modulation of chemical synaptic transmission"/>
    <property type="evidence" value="ECO:0007669"/>
    <property type="project" value="UniProtKB-ARBA"/>
</dbReference>
<evidence type="ECO:0000256" key="12">
    <source>
        <dbReference type="ARBA" id="ARBA00023136"/>
    </source>
</evidence>
<keyword evidence="2" id="KW-0813">Transport</keyword>
<reference evidence="21" key="1">
    <citation type="submission" date="2025-08" db="UniProtKB">
        <authorList>
            <consortium name="RefSeq"/>
        </authorList>
    </citation>
    <scope>IDENTIFICATION</scope>
    <source>
        <strain evidence="21">15112-1751.03</strain>
        <tissue evidence="21">Whole Adult</tissue>
    </source>
</reference>
<feature type="region of interest" description="Disordered" evidence="17">
    <location>
        <begin position="1190"/>
        <end position="1217"/>
    </location>
</feature>
<keyword evidence="20" id="KW-1185">Reference proteome</keyword>
<dbReference type="InterPro" id="IPR048735">
    <property type="entry name" value="Slowpoke-like_C"/>
</dbReference>
<gene>
    <name evidence="21" type="primary">LOC117574290</name>
</gene>
<organism evidence="20 21">
    <name type="scientific">Drosophila albomicans</name>
    <name type="common">Fruit fly</name>
    <dbReference type="NCBI Taxonomy" id="7291"/>
    <lineage>
        <taxon>Eukaryota</taxon>
        <taxon>Metazoa</taxon>
        <taxon>Ecdysozoa</taxon>
        <taxon>Arthropoda</taxon>
        <taxon>Hexapoda</taxon>
        <taxon>Insecta</taxon>
        <taxon>Pterygota</taxon>
        <taxon>Neoptera</taxon>
        <taxon>Endopterygota</taxon>
        <taxon>Diptera</taxon>
        <taxon>Brachycera</taxon>
        <taxon>Muscomorpha</taxon>
        <taxon>Ephydroidea</taxon>
        <taxon>Drosophilidae</taxon>
        <taxon>Drosophila</taxon>
    </lineage>
</organism>
<dbReference type="GO" id="GO:0009410">
    <property type="term" value="P:response to xenobiotic stimulus"/>
    <property type="evidence" value="ECO:0007669"/>
    <property type="project" value="UniProtKB-ARBA"/>
</dbReference>
<dbReference type="FunFam" id="1.10.287.70:FF:000015">
    <property type="entry name" value="Calcium-activated potassium channel subunit alpha-1 isoform X7"/>
    <property type="match status" value="1"/>
</dbReference>
<dbReference type="GO" id="GO:0045211">
    <property type="term" value="C:postsynaptic membrane"/>
    <property type="evidence" value="ECO:0007669"/>
    <property type="project" value="TreeGrafter"/>
</dbReference>
<dbReference type="GO" id="GO:0060072">
    <property type="term" value="F:large conductance calcium-activated potassium channel activity"/>
    <property type="evidence" value="ECO:0007669"/>
    <property type="project" value="TreeGrafter"/>
</dbReference>
<evidence type="ECO:0000256" key="4">
    <source>
        <dbReference type="ARBA" id="ARBA00022553"/>
    </source>
</evidence>
<dbReference type="AlphaFoldDB" id="A0A6P8ZBT1"/>
<dbReference type="Gene3D" id="3.40.50.720">
    <property type="entry name" value="NAD(P)-binding Rossmann-like Domain"/>
    <property type="match status" value="2"/>
</dbReference>
<dbReference type="InterPro" id="IPR047871">
    <property type="entry name" value="K_chnl_Slo-like"/>
</dbReference>
<dbReference type="GO" id="GO:0034702">
    <property type="term" value="C:monoatomic ion channel complex"/>
    <property type="evidence" value="ECO:0007669"/>
    <property type="project" value="UniProtKB-KW"/>
</dbReference>
<evidence type="ECO:0000256" key="18">
    <source>
        <dbReference type="SAM" id="Phobius"/>
    </source>
</evidence>
<dbReference type="FunFam" id="3.40.50.720:FF:001832">
    <property type="entry name" value="Calcium-activated potassium channel slowpoke-like Protein"/>
    <property type="match status" value="1"/>
</dbReference>
<keyword evidence="13 21" id="KW-0407">Ion channel</keyword>
<evidence type="ECO:0000256" key="7">
    <source>
        <dbReference type="ARBA" id="ARBA00022837"/>
    </source>
</evidence>
<evidence type="ECO:0000256" key="8">
    <source>
        <dbReference type="ARBA" id="ARBA00022882"/>
    </source>
</evidence>
<dbReference type="InterPro" id="IPR036291">
    <property type="entry name" value="NAD(P)-bd_dom_sf"/>
</dbReference>
<dbReference type="PROSITE" id="PS51201">
    <property type="entry name" value="RCK_N"/>
    <property type="match status" value="2"/>
</dbReference>
<dbReference type="Pfam" id="PF00520">
    <property type="entry name" value="Ion_trans"/>
    <property type="match status" value="1"/>
</dbReference>
<evidence type="ECO:0000256" key="11">
    <source>
        <dbReference type="ARBA" id="ARBA00023065"/>
    </source>
</evidence>
<feature type="region of interest" description="Disordered" evidence="17">
    <location>
        <begin position="779"/>
        <end position="798"/>
    </location>
</feature>
<feature type="transmembrane region" description="Helical" evidence="18">
    <location>
        <begin position="233"/>
        <end position="254"/>
    </location>
</feature>
<keyword evidence="9" id="KW-0630">Potassium</keyword>
<keyword evidence="3" id="KW-0633">Potassium transport</keyword>
<dbReference type="GeneID" id="117574290"/>
<dbReference type="Pfam" id="PF21014">
    <property type="entry name" value="Slowpoke_C"/>
    <property type="match status" value="1"/>
</dbReference>
<comment type="subcellular location">
    <subcellularLocation>
        <location evidence="1">Membrane</location>
        <topology evidence="1">Multi-pass membrane protein</topology>
    </subcellularLocation>
</comment>
<evidence type="ECO:0000256" key="1">
    <source>
        <dbReference type="ARBA" id="ARBA00004141"/>
    </source>
</evidence>
<keyword evidence="6" id="KW-0631">Potassium channel</keyword>
<dbReference type="OrthoDB" id="10035564at2759"/>
<keyword evidence="12 18" id="KW-0472">Membrane</keyword>
<dbReference type="Pfam" id="PF22614">
    <property type="entry name" value="Slo-like_RCK"/>
    <property type="match status" value="2"/>
</dbReference>
<evidence type="ECO:0000256" key="16">
    <source>
        <dbReference type="ARBA" id="ARBA00060897"/>
    </source>
</evidence>
<evidence type="ECO:0000256" key="14">
    <source>
        <dbReference type="ARBA" id="ARBA00029579"/>
    </source>
</evidence>
<dbReference type="PANTHER" id="PTHR10027:SF33">
    <property type="entry name" value="CALCIUM-ACTIVATED POTASSIUM CHANNEL SUBUNIT ALPHA-1-RELATED"/>
    <property type="match status" value="1"/>
</dbReference>
<dbReference type="FunFam" id="1.20.120.350:FF:000035">
    <property type="entry name" value="Calcium-activated potassium channel slowpoke"/>
    <property type="match status" value="1"/>
</dbReference>
<dbReference type="SUPFAM" id="SSF81324">
    <property type="entry name" value="Voltage-gated potassium channels"/>
    <property type="match status" value="1"/>
</dbReference>
<protein>
    <recommendedName>
        <fullName evidence="14">BK channel</fullName>
    </recommendedName>
    <alternativeName>
        <fullName evidence="15">Maxi K channel</fullName>
    </alternativeName>
</protein>
<evidence type="ECO:0000313" key="20">
    <source>
        <dbReference type="Proteomes" id="UP000515160"/>
    </source>
</evidence>
<name>A0A6P8ZBT1_DROAB</name>
<keyword evidence="10 18" id="KW-1133">Transmembrane helix</keyword>
<comment type="similarity">
    <text evidence="16">Belongs to the potassium channel family. Calcium-activated (TC 1.A.1.3) subfamily. Slo sub-subfamily.</text>
</comment>
<proteinExistence type="inferred from homology"/>
<evidence type="ECO:0000256" key="3">
    <source>
        <dbReference type="ARBA" id="ARBA00022538"/>
    </source>
</evidence>
<sequence>MSGCDQSTVESLADDPTDSPFDADDCLKVRKYWCFLLSSIFTFLAGLLIVLLWRAFAFVCCRKEPDLGPNDPKQKEQKASRNKQEFEGTFMTEAKDWAGELISGQTTTGRILVVLVFILSIASLIIYFVDASSEEVERCQKWSNNITQQIDLAFNIFFMVYFFIRFIAASDKLWFMLEMYSFVDYFTIPPSFVSIYLDRTWIGLRFLRALRLMTVPDILQYLNVLKTSSSIRLAQLVSIFISVWLTAAGIIHLLENSGDPLDFNNAHRLSYWTCVYFLIVTMSTVGYGDVYCETVLGRTFLVFFLLVGLAMFASSIPEIIELVGSGNKYGGELKREHGKRHIVVCGHITYESVSHFLKDFLHEDREDVDVEVVFLHRKPPDLELEGLFKRHFTTVEFFQGTIMNPIDLQRVKVHEADACLVLANKYCQDPDAEDAANIMRVISIKNYSDDIRVIIQLMQYHNKAYLLNIPSWDWKQGDDVICLAELKLGFIAQSCLAPGFSTMMANLFAMRSFKTSPDTQAWQNDYLQGTGCEMYTETLSPSFTGMTFPQASELCFSKLKLLLLAIEIKGAEEGADSKISINPRGAKIQANTQGFFIAQSADEVKRAWFYCKACHEDIKDETLIKKCKCKNYVGMIMMQTGMVNQGITSVMNTMEDEHHPAPTFTPPDLPKRVHVRGSVSGDITRDREDTNLLNRNVRRPNGTGNGAGGMHHMNNTASAAAVAAAAVKQVNKVKPTVNVNRQVEGQVISPSQYNRPPENDANPYAGYQLAYEVKKLMPTSRSSGTGTQNQNGGVSLPAGIADDQSKDFDFEKTEMKYDSTGMFHWSPAKSLEDCILDRNQAAMTVLNGHVVVCLFADPDSPLIGLRNLVMPLRASNFHYHELKHVVIVGSVDYIRREWKMLQNLPKISVLNGSPLSRADLRAVNVNLCDMCCILSAKVPSNDDPTLADKEAILASLNIKAMTFDDTIGVLSQRGPEFDNLSATAGSPIVLQRRGSVYGANVPMITELVNDSNVQFLDQDDDDDPDTELYLTQPFACGTAFAVSVLDSLMSTTYFNQNALTLIRSLITGGATPELELILAEGAGLRGGYSTVDSLSNRDRCRVGQISLYDGPLAQFGECGKYGDLFVAALKSYGMLCIGLYRFRDTSSSCDASSKRYVITNPPDDFSLLPTDQVFVLMQFDPGLEYKPPAVRVPAGGRGTNTQGSGVGGGGSNKDDNS</sequence>
<accession>A0A6P8ZBT1</accession>
<dbReference type="RefSeq" id="XP_034113947.2">
    <property type="nucleotide sequence ID" value="XM_034258056.2"/>
</dbReference>
<feature type="transmembrane region" description="Helical" evidence="18">
    <location>
        <begin position="150"/>
        <end position="168"/>
    </location>
</feature>
<evidence type="ECO:0000259" key="19">
    <source>
        <dbReference type="PROSITE" id="PS51201"/>
    </source>
</evidence>
<dbReference type="CTD" id="42940"/>
<dbReference type="PRINTS" id="PR00169">
    <property type="entry name" value="KCHANNEL"/>
</dbReference>
<dbReference type="Pfam" id="PF03493">
    <property type="entry name" value="BK_channel_a"/>
    <property type="match status" value="1"/>
</dbReference>
<dbReference type="InterPro" id="IPR003148">
    <property type="entry name" value="RCK_N"/>
</dbReference>
<dbReference type="InterPro" id="IPR003929">
    <property type="entry name" value="K_chnl_BK_asu"/>
</dbReference>
<evidence type="ECO:0000256" key="15">
    <source>
        <dbReference type="ARBA" id="ARBA00031999"/>
    </source>
</evidence>
<keyword evidence="8" id="KW-0851">Voltage-gated channel</keyword>
<feature type="domain" description="RCK N-terminal" evidence="19">
    <location>
        <begin position="847"/>
        <end position="991"/>
    </location>
</feature>
<feature type="transmembrane region" description="Helical" evidence="18">
    <location>
        <begin position="174"/>
        <end position="197"/>
    </location>
</feature>
<keyword evidence="5 18" id="KW-0812">Transmembrane</keyword>
<feature type="transmembrane region" description="Helical" evidence="18">
    <location>
        <begin position="32"/>
        <end position="56"/>
    </location>
</feature>
<dbReference type="PRINTS" id="PR01449">
    <property type="entry name" value="BKCHANNELA"/>
</dbReference>
<feature type="transmembrane region" description="Helical" evidence="18">
    <location>
        <begin position="111"/>
        <end position="129"/>
    </location>
</feature>
<dbReference type="Proteomes" id="UP000515160">
    <property type="component" value="Chromosome 2R"/>
</dbReference>
<keyword evidence="11" id="KW-0406">Ion transport</keyword>
<evidence type="ECO:0000256" key="9">
    <source>
        <dbReference type="ARBA" id="ARBA00022958"/>
    </source>
</evidence>
<keyword evidence="7" id="KW-0106">Calcium</keyword>
<feature type="domain" description="RCK N-terminal" evidence="19">
    <location>
        <begin position="339"/>
        <end position="481"/>
    </location>
</feature>
<dbReference type="SUPFAM" id="SSF51735">
    <property type="entry name" value="NAD(P)-binding Rossmann-fold domains"/>
    <property type="match status" value="1"/>
</dbReference>
<keyword evidence="4" id="KW-0597">Phosphoprotein</keyword>